<reference evidence="2" key="1">
    <citation type="submission" date="2019-03" db="EMBL/GenBank/DDBJ databases">
        <title>Improved annotation for the trematode Fasciola hepatica.</title>
        <authorList>
            <person name="Choi Y.-J."/>
            <person name="Martin J."/>
            <person name="Mitreva M."/>
        </authorList>
    </citation>
    <scope>NUCLEOTIDE SEQUENCE [LARGE SCALE GENOMIC DNA]</scope>
</reference>
<dbReference type="PANTHER" id="PTHR15730:SF5">
    <property type="entry name" value="SI:CH211-210B2.2-RELATED"/>
    <property type="match status" value="1"/>
</dbReference>
<dbReference type="InterPro" id="IPR051244">
    <property type="entry name" value="TCAF"/>
</dbReference>
<gene>
    <name evidence="2" type="ORF">D915_003237</name>
</gene>
<dbReference type="PROSITE" id="PS51723">
    <property type="entry name" value="PEPTIDASE_M60"/>
    <property type="match status" value="1"/>
</dbReference>
<dbReference type="InterPro" id="IPR042279">
    <property type="entry name" value="Pep_M60_3"/>
</dbReference>
<dbReference type="Proteomes" id="UP000230066">
    <property type="component" value="Unassembled WGS sequence"/>
</dbReference>
<organism evidence="2 3">
    <name type="scientific">Fasciola hepatica</name>
    <name type="common">Liver fluke</name>
    <dbReference type="NCBI Taxonomy" id="6192"/>
    <lineage>
        <taxon>Eukaryota</taxon>
        <taxon>Metazoa</taxon>
        <taxon>Spiralia</taxon>
        <taxon>Lophotrochozoa</taxon>
        <taxon>Platyhelminthes</taxon>
        <taxon>Trematoda</taxon>
        <taxon>Digenea</taxon>
        <taxon>Plagiorchiida</taxon>
        <taxon>Echinostomata</taxon>
        <taxon>Echinostomatoidea</taxon>
        <taxon>Fasciolidae</taxon>
        <taxon>Fasciola</taxon>
    </lineage>
</organism>
<feature type="domain" description="Peptidase M60" evidence="1">
    <location>
        <begin position="430"/>
        <end position="726"/>
    </location>
</feature>
<evidence type="ECO:0000313" key="2">
    <source>
        <dbReference type="EMBL" id="THD26081.1"/>
    </source>
</evidence>
<comment type="caution">
    <text evidence="2">The sequence shown here is derived from an EMBL/GenBank/DDBJ whole genome shotgun (WGS) entry which is preliminary data.</text>
</comment>
<dbReference type="SMART" id="SM01276">
    <property type="entry name" value="M60-like"/>
    <property type="match status" value="1"/>
</dbReference>
<evidence type="ECO:0000259" key="1">
    <source>
        <dbReference type="PROSITE" id="PS51723"/>
    </source>
</evidence>
<evidence type="ECO:0000313" key="3">
    <source>
        <dbReference type="Proteomes" id="UP000230066"/>
    </source>
</evidence>
<dbReference type="InterPro" id="IPR035423">
    <property type="entry name" value="M60-like_N"/>
</dbReference>
<name>A0A4E0RHE0_FASHE</name>
<dbReference type="InterPro" id="IPR031161">
    <property type="entry name" value="Peptidase_M60_dom"/>
</dbReference>
<accession>A0A4E0RHE0</accession>
<protein>
    <recommendedName>
        <fullName evidence="1">Peptidase M60 domain-containing protein</fullName>
    </recommendedName>
</protein>
<dbReference type="Gene3D" id="1.10.390.30">
    <property type="entry name" value="Peptidase M60, enhancin-like domain 3"/>
    <property type="match status" value="1"/>
</dbReference>
<dbReference type="Gene3D" id="3.40.390.80">
    <property type="entry name" value="Peptidase M60, enhancin-like domain 2"/>
    <property type="match status" value="1"/>
</dbReference>
<dbReference type="AlphaFoldDB" id="A0A4E0RHE0"/>
<dbReference type="EMBL" id="JXXN02000872">
    <property type="protein sequence ID" value="THD26081.1"/>
    <property type="molecule type" value="Genomic_DNA"/>
</dbReference>
<dbReference type="Pfam" id="PF13402">
    <property type="entry name" value="Peptidase_M60"/>
    <property type="match status" value="1"/>
</dbReference>
<sequence length="845" mass="96806">MIAGRITEPYGRRLHLVYTMKQLHASLFSKPFNIYTYPRHINPCLIEQHRVWNLCTKDAMLTKSGEVVRYKCAPEAVTAQYVMISHGSSNSTQRQLGPTISEITIYGAYVDDATMSPEPEQGELNRYHEPRKNAFAGVTKWPYEPSYAQLVFDWNSLDVVMAWDDKRRIAAMYYPRGKGHVLVMIGRKWMDEMLTPPYNSNFALNLKHRLAENECNMMVKANETYLDGDVLLVSRDMSFDVLKIQNSIQSGKNLVVISFLGSAEKNPNDNTWELLKKLKITVKLDDVVQDVKVLDPNSLINSLAFIPNEYDVKWRVSSWNGLCSRPPRIHCVNIDKGNRAVATSPEFQKDVRDILERYRTYFEDRAPCNKNPAKPSEETKQCWINYNLYALCQLTSNPIALYGTDIFPGRVSTNERPVTHRVKYTPRFGGYYQPLGVYVNPGDAFSWKILNSTTSPDNFRFTFSCFKDGLQKLSSWKRWPYHQHGLELTSTGSYATPMGGVLFLRMLKDTENITIELNNVYRHPWFDLLDESSINGWEEERKRYSGVPWMALAGDNFHACLETKYVTQLSKDDILYSSTYFDNTIKMMHNIRGSSWEGIGAEVFATDIQLSVGWGHSGIPVMGHLPWVTGFTDVPNIKKQSAIGMTHEFGHNIQNGAATFSGGTEVTNNVYHFFVRGHLCNLTAYVFGVQWAFSWGDVDGIIQAWKGTTFGGINLGYYNWLGLTFGEGLLGNLWRAMTENSQEAKSMEGKASVWLRTMCSETQYNILPWHELFHFPINDAARTECQKYKCFFPDDALTQKIPQFVERVIANVTGGCDWIPKKQVESKYDIFYGLFTKRSQWIYFV</sequence>
<dbReference type="Pfam" id="PF17291">
    <property type="entry name" value="M60-like_N"/>
    <property type="match status" value="1"/>
</dbReference>
<keyword evidence="3" id="KW-1185">Reference proteome</keyword>
<dbReference type="PANTHER" id="PTHR15730">
    <property type="entry name" value="EXPERIMENTAL AUTOIMMUNE PROSTATITIS ANTIGEN 2-RELATED"/>
    <property type="match status" value="1"/>
</dbReference>
<proteinExistence type="predicted"/>